<keyword evidence="2" id="KW-1185">Reference proteome</keyword>
<gene>
    <name evidence="1" type="ORF">AFUS01_LOCUS18169</name>
</gene>
<dbReference type="AlphaFoldDB" id="A0A8J2K537"/>
<sequence>TKLCESRSHTIVTILRSSNQYQSRDENGLCSKAPRSGDHYFMHCSVSRCICPRLYPSRTQM</sequence>
<organism evidence="1 2">
    <name type="scientific">Allacma fusca</name>
    <dbReference type="NCBI Taxonomy" id="39272"/>
    <lineage>
        <taxon>Eukaryota</taxon>
        <taxon>Metazoa</taxon>
        <taxon>Ecdysozoa</taxon>
        <taxon>Arthropoda</taxon>
        <taxon>Hexapoda</taxon>
        <taxon>Collembola</taxon>
        <taxon>Symphypleona</taxon>
        <taxon>Sminthuridae</taxon>
        <taxon>Allacma</taxon>
    </lineage>
</organism>
<evidence type="ECO:0000313" key="1">
    <source>
        <dbReference type="EMBL" id="CAG7729457.1"/>
    </source>
</evidence>
<accession>A0A8J2K537</accession>
<dbReference type="EMBL" id="CAJVCH010178730">
    <property type="protein sequence ID" value="CAG7729457.1"/>
    <property type="molecule type" value="Genomic_DNA"/>
</dbReference>
<feature type="non-terminal residue" evidence="1">
    <location>
        <position position="1"/>
    </location>
</feature>
<dbReference type="Proteomes" id="UP000708208">
    <property type="component" value="Unassembled WGS sequence"/>
</dbReference>
<name>A0A8J2K537_9HEXA</name>
<comment type="caution">
    <text evidence="1">The sequence shown here is derived from an EMBL/GenBank/DDBJ whole genome shotgun (WGS) entry which is preliminary data.</text>
</comment>
<reference evidence="1" key="1">
    <citation type="submission" date="2021-06" db="EMBL/GenBank/DDBJ databases">
        <authorList>
            <person name="Hodson N. C."/>
            <person name="Mongue J. A."/>
            <person name="Jaron S. K."/>
        </authorList>
    </citation>
    <scope>NUCLEOTIDE SEQUENCE</scope>
</reference>
<protein>
    <submittedName>
        <fullName evidence="1">Uncharacterized protein</fullName>
    </submittedName>
</protein>
<evidence type="ECO:0000313" key="2">
    <source>
        <dbReference type="Proteomes" id="UP000708208"/>
    </source>
</evidence>
<proteinExistence type="predicted"/>